<evidence type="ECO:0000256" key="1">
    <source>
        <dbReference type="ARBA" id="ARBA00023002"/>
    </source>
</evidence>
<dbReference type="InterPro" id="IPR015421">
    <property type="entry name" value="PyrdxlP-dep_Trfase_major"/>
</dbReference>
<reference evidence="4" key="1">
    <citation type="submission" date="2018-08" db="EMBL/GenBank/DDBJ databases">
        <authorList>
            <person name="Chevrot R."/>
        </authorList>
    </citation>
    <scope>NUCLEOTIDE SEQUENCE [LARGE SCALE GENOMIC DNA]</scope>
</reference>
<sequence length="491" mass="54102">MKERQSNVHPYIPNTVPEVKAQMMQEIGIANIDELYRDIPKHLRMQSEMEMPPALNEYELKRHIERLLAANVSTSQATSFLGGGCWQHFVPAVCDEINQRSEFVTAYAGEPYEDHGRFQALFEYQSLVAELVDMDVVNVPTFDWPQAASTALRMAARMTGRTEVLVPEILCPDKRMIIENYLHPQIRVITVQAESDSGLLDLNDLKSKLSDQTAAVYIENPNYFGVIEQQGEEISRLAHEYGAISVVGVDPISLGVLTPPSGYGADIVCGDLQPLGIRMNYGGGQSGFIATHDDERFVMEYPSRLFGIVPTVVEGEYGFGDVAYERTSFAQREQGKESVGTQTALWGITAGVYLALLGPYGMREVGETIMQKSRYAANALNALPSVNLRYENSFFKEFVIDFTATGRTVSEINDYLLTKNIFGGLDLSSTFPELGQSALFCVTEVMSKEQIDHLVEELQAVLSADAEQDNGSLAGVAAAGSLETVNMAEGV</sequence>
<evidence type="ECO:0000259" key="2">
    <source>
        <dbReference type="Pfam" id="PF02347"/>
    </source>
</evidence>
<dbReference type="Pfam" id="PF02347">
    <property type="entry name" value="GDC-P"/>
    <property type="match status" value="1"/>
</dbReference>
<name>A0A383R4R5_PAEAL</name>
<dbReference type="Gene3D" id="3.40.640.10">
    <property type="entry name" value="Type I PLP-dependent aspartate aminotransferase-like (Major domain)"/>
    <property type="match status" value="1"/>
</dbReference>
<dbReference type="GO" id="GO:0009116">
    <property type="term" value="P:nucleoside metabolic process"/>
    <property type="evidence" value="ECO:0007669"/>
    <property type="project" value="InterPro"/>
</dbReference>
<dbReference type="AlphaFoldDB" id="A0A383R4R5"/>
<dbReference type="Proteomes" id="UP000304148">
    <property type="component" value="Chromosome"/>
</dbReference>
<feature type="domain" description="Glycine cleavage system P-protein N-terminal" evidence="2">
    <location>
        <begin position="11"/>
        <end position="457"/>
    </location>
</feature>
<dbReference type="InterPro" id="IPR049315">
    <property type="entry name" value="GDC-P_N"/>
</dbReference>
<keyword evidence="1 3" id="KW-0560">Oxidoreductase</keyword>
<organism evidence="3 4">
    <name type="scientific">Paenibacillus alvei</name>
    <name type="common">Bacillus alvei</name>
    <dbReference type="NCBI Taxonomy" id="44250"/>
    <lineage>
        <taxon>Bacteria</taxon>
        <taxon>Bacillati</taxon>
        <taxon>Bacillota</taxon>
        <taxon>Bacilli</taxon>
        <taxon>Bacillales</taxon>
        <taxon>Paenibacillaceae</taxon>
        <taxon>Paenibacillus</taxon>
    </lineage>
</organism>
<dbReference type="RefSeq" id="WP_232055470.1">
    <property type="nucleotide sequence ID" value="NZ_LS992241.1"/>
</dbReference>
<dbReference type="InterPro" id="IPR015422">
    <property type="entry name" value="PyrdxlP-dep_Trfase_small"/>
</dbReference>
<gene>
    <name evidence="3" type="ORF">PBLR_10515</name>
</gene>
<dbReference type="SUPFAM" id="SSF53383">
    <property type="entry name" value="PLP-dependent transferases"/>
    <property type="match status" value="1"/>
</dbReference>
<proteinExistence type="predicted"/>
<dbReference type="GO" id="GO:0004375">
    <property type="term" value="F:glycine dehydrogenase (decarboxylating) activity"/>
    <property type="evidence" value="ECO:0007669"/>
    <property type="project" value="UniProtKB-EC"/>
</dbReference>
<dbReference type="PANTHER" id="PTHR42806:SF1">
    <property type="entry name" value="GLYCINE DEHYDROGENASE (DECARBOXYLATING)"/>
    <property type="match status" value="1"/>
</dbReference>
<dbReference type="PANTHER" id="PTHR42806">
    <property type="entry name" value="GLYCINE CLEAVAGE SYSTEM P-PROTEIN"/>
    <property type="match status" value="1"/>
</dbReference>
<dbReference type="Gene3D" id="3.90.1150.10">
    <property type="entry name" value="Aspartate Aminotransferase, domain 1"/>
    <property type="match status" value="1"/>
</dbReference>
<protein>
    <submittedName>
        <fullName evidence="3">Glycine dehydrogenase (Aminomethyl-transferring)</fullName>
        <ecNumber evidence="3">1.4.4.2</ecNumber>
    </submittedName>
</protein>
<dbReference type="InterPro" id="IPR023010">
    <property type="entry name" value="GcvPA"/>
</dbReference>
<dbReference type="EMBL" id="LS992241">
    <property type="protein sequence ID" value="SYX82095.1"/>
    <property type="molecule type" value="Genomic_DNA"/>
</dbReference>
<evidence type="ECO:0000313" key="4">
    <source>
        <dbReference type="Proteomes" id="UP000304148"/>
    </source>
</evidence>
<dbReference type="NCBIfam" id="NF001696">
    <property type="entry name" value="PRK00451.1"/>
    <property type="match status" value="1"/>
</dbReference>
<evidence type="ECO:0000313" key="3">
    <source>
        <dbReference type="EMBL" id="SYX82095.1"/>
    </source>
</evidence>
<dbReference type="EC" id="1.4.4.2" evidence="3"/>
<accession>A0A383R4R5</accession>
<dbReference type="InterPro" id="IPR015424">
    <property type="entry name" value="PyrdxlP-dep_Trfase"/>
</dbReference>